<gene>
    <name evidence="7" type="ORF">BLNAU_3596</name>
</gene>
<feature type="compositionally biased region" description="Polar residues" evidence="6">
    <location>
        <begin position="662"/>
        <end position="674"/>
    </location>
</feature>
<feature type="compositionally biased region" description="Basic and acidic residues" evidence="6">
    <location>
        <begin position="1315"/>
        <end position="1333"/>
    </location>
</feature>
<name>A0ABQ9YD00_9EUKA</name>
<comment type="subcellular location">
    <subcellularLocation>
        <location evidence="1">Nucleus</location>
    </subcellularLocation>
</comment>
<evidence type="ECO:0000256" key="1">
    <source>
        <dbReference type="ARBA" id="ARBA00004123"/>
    </source>
</evidence>
<dbReference type="PANTHER" id="PTHR32086">
    <property type="entry name" value="FANCONI ANEMIA GROUP D2 PROTEIN"/>
    <property type="match status" value="1"/>
</dbReference>
<evidence type="ECO:0000256" key="4">
    <source>
        <dbReference type="ARBA" id="ARBA00023242"/>
    </source>
</evidence>
<dbReference type="PANTHER" id="PTHR32086:SF0">
    <property type="entry name" value="FANCONI ANEMIA GROUP D2 PROTEIN"/>
    <property type="match status" value="1"/>
</dbReference>
<dbReference type="Proteomes" id="UP001281761">
    <property type="component" value="Unassembled WGS sequence"/>
</dbReference>
<feature type="region of interest" description="Disordered" evidence="6">
    <location>
        <begin position="958"/>
        <end position="989"/>
    </location>
</feature>
<evidence type="ECO:0000256" key="2">
    <source>
        <dbReference type="ARBA" id="ARBA00022499"/>
    </source>
</evidence>
<dbReference type="Pfam" id="PF14631">
    <property type="entry name" value="FancD2"/>
    <property type="match status" value="1"/>
</dbReference>
<accession>A0ABQ9YD00</accession>
<keyword evidence="3" id="KW-0832">Ubl conjugation</keyword>
<feature type="region of interest" description="Disordered" evidence="6">
    <location>
        <begin position="1315"/>
        <end position="1342"/>
    </location>
</feature>
<evidence type="ECO:0000313" key="7">
    <source>
        <dbReference type="EMBL" id="KAK2961474.1"/>
    </source>
</evidence>
<protein>
    <submittedName>
        <fullName evidence="7">Fanconi anemia protein FancD2 nuclease</fullName>
    </submittedName>
</protein>
<proteinExistence type="inferred from homology"/>
<keyword evidence="4" id="KW-0539">Nucleus</keyword>
<evidence type="ECO:0000256" key="5">
    <source>
        <dbReference type="ARBA" id="ARBA00093456"/>
    </source>
</evidence>
<reference evidence="7 8" key="1">
    <citation type="journal article" date="2022" name="bioRxiv">
        <title>Genomics of Preaxostyla Flagellates Illuminates Evolutionary Transitions and the Path Towards Mitochondrial Loss.</title>
        <authorList>
            <person name="Novak L.V.F."/>
            <person name="Treitli S.C."/>
            <person name="Pyrih J."/>
            <person name="Halakuc P."/>
            <person name="Pipaliya S.V."/>
            <person name="Vacek V."/>
            <person name="Brzon O."/>
            <person name="Soukal P."/>
            <person name="Eme L."/>
            <person name="Dacks J.B."/>
            <person name="Karnkowska A."/>
            <person name="Elias M."/>
            <person name="Hampl V."/>
        </authorList>
    </citation>
    <scope>NUCLEOTIDE SEQUENCE [LARGE SCALE GENOMIC DNA]</scope>
    <source>
        <strain evidence="7">NAU3</strain>
        <tissue evidence="7">Gut</tissue>
    </source>
</reference>
<evidence type="ECO:0000256" key="3">
    <source>
        <dbReference type="ARBA" id="ARBA00022843"/>
    </source>
</evidence>
<dbReference type="EMBL" id="JARBJD010000016">
    <property type="protein sequence ID" value="KAK2961474.1"/>
    <property type="molecule type" value="Genomic_DNA"/>
</dbReference>
<feature type="region of interest" description="Disordered" evidence="6">
    <location>
        <begin position="662"/>
        <end position="688"/>
    </location>
</feature>
<organism evidence="7 8">
    <name type="scientific">Blattamonas nauphoetae</name>
    <dbReference type="NCBI Taxonomy" id="2049346"/>
    <lineage>
        <taxon>Eukaryota</taxon>
        <taxon>Metamonada</taxon>
        <taxon>Preaxostyla</taxon>
        <taxon>Oxymonadida</taxon>
        <taxon>Blattamonas</taxon>
    </lineage>
</organism>
<evidence type="ECO:0000313" key="8">
    <source>
        <dbReference type="Proteomes" id="UP001281761"/>
    </source>
</evidence>
<comment type="caution">
    <text evidence="7">The sequence shown here is derived from an EMBL/GenBank/DDBJ whole genome shotgun (WGS) entry which is preliminary data.</text>
</comment>
<keyword evidence="8" id="KW-1185">Reference proteome</keyword>
<comment type="similarity">
    <text evidence="5">Belongs to the Fanconi anemia protein FANCD2 family.</text>
</comment>
<keyword evidence="2" id="KW-1017">Isopeptide bond</keyword>
<dbReference type="InterPro" id="IPR029448">
    <property type="entry name" value="FANCD2"/>
</dbReference>
<sequence length="1495" mass="166355">MDLVTPKQSDEILTACSASLRSVSESMIVSVVDYLVHNSPPHRMKETVSDVLSNLNTLFFTNQTTHNVPNTQLAGTTPKDSKEKRLWKDAEGMVFDLLKRECTIDSPFSSTLFSMLRLVTDETLLRPIHLWAVFFLQPSITFGRQTMQLMELWASKGFLSNRIVSQAINQEHTIALEGVISTVTEIASSLLIQTPKAKGDASKSTLSTMKASNCQIAGRSLFVNTFIALSNSPASTTLQQDILSSLLNFVGSTHVPTATAALETFVFLCTNYTDVMRRYSAFVQALVDYIGGLKPQQVALVFKAACVLACGGEAMHEGLKDVLNILIRKELMQCHEFAGMSRGRGIKQSIGIVGTLAYSSALSVVIRKEGKHHDEEWKEEQTTELEQLIAITREKTSKQPVSISILNDGLAGLIDSYELVDKVTYQILDTVSDEMEDYGMEIPGDNENTQMTPHRHSFNERVNGSESIPPIERIDKEKDGLDGVVVPVVCFKDGDPSIKFMFNELRGSKFFPCSFFVQPSRIRVVGAATIRSSIEAGNVTPTDTSSPFYPSFKVISHAMAEICAIGDSAHCLFNEYVLFSAHKENRAHPVHLNMACYALYMCACIIRENINLFSMCTVEDAITTTLLNLSRLISLERALIRWTSLSPSFFIALSKIGSGLETNTDNESMKTGTPSIRHPPSQFKRSSTHPPHIAVFAAGGPLPQEFVKDEDEAFNHEAWATSQTGNNLNLQTDKLLPFVLRPLRFHALTMLRFPLIKASPKPNSYMKGLSLTELHFLLTNLMWKLEQNDKRIRGERTYADGPARHPPKREKKKGLWDDDVIDTLFCPVTPADPVAITSPILIMSQAAPQLPQSLIQPTRIQSSISDQHVMQMLSSVIESQTGDENDVLLLSALVFILPCLMEHLKALSTVCKESLDDDKQFQLKRPSHRRRGEWIDAHFGIEEDEEELVRMGKELTSRSVGRNPDEKDNDEAIEEKRGGRVILNDDEDTEEERARRAELLAEEALEDRMTVTVSCVSLIISIIQHTFTTPHLRYLPSLQTENGTSFIPAPDTILRLLLTSLCSLIAETKGPQPNLPDFSVSNPQFLISLLQKYTLKLPSMEALIFSAVSSLKSSSLLQIPLDAESFPLALQICTLVDTLLSLHPSIPLPPGKSVEATTTELFSSPSPSSLISSFTKLVETYLAHSWSPLVFSETMSSVLPPSHEFTRSVPLVHDSGQHFIFTANSLASLITLYLNRHPHSITILVKIARDDFSTSLREEMEREADTQMTDTKRAPHIGTLHEKTYPTWFGCVFEKLNDEMKKLKSQALKKGVFTKEKRTKQDDGSSDESGHSDEDTDAGKTSSPSLIATTLGICIDTLYSLSEFAKTVQIEAIIILLLKHSRFFLHLYDGFFVRVLSYGFKVDQPATIRMILSLQSVTKHLHQIGDKEIYRDQIERAQGTDSSTTKSGKKILEYVPGVRKEAEAITIKTKQLLSSNGVDIKIGTLPPPTGVQRPR</sequence>
<evidence type="ECO:0000256" key="6">
    <source>
        <dbReference type="SAM" id="MobiDB-lite"/>
    </source>
</evidence>